<dbReference type="FunCoup" id="A0A1Y1L5M1">
    <property type="interactions" value="245"/>
</dbReference>
<dbReference type="CDD" id="cd03156">
    <property type="entry name" value="uroplakin_I_like_LEL"/>
    <property type="match status" value="1"/>
</dbReference>
<evidence type="ECO:0000256" key="6">
    <source>
        <dbReference type="RuleBase" id="RU361218"/>
    </source>
</evidence>
<dbReference type="InterPro" id="IPR008952">
    <property type="entry name" value="Tetraspanin_EC2_sf"/>
</dbReference>
<feature type="transmembrane region" description="Helical" evidence="6">
    <location>
        <begin position="12"/>
        <end position="37"/>
    </location>
</feature>
<organism evidence="7">
    <name type="scientific">Photinus pyralis</name>
    <name type="common">Common eastern firefly</name>
    <name type="synonym">Lampyris pyralis</name>
    <dbReference type="NCBI Taxonomy" id="7054"/>
    <lineage>
        <taxon>Eukaryota</taxon>
        <taxon>Metazoa</taxon>
        <taxon>Ecdysozoa</taxon>
        <taxon>Arthropoda</taxon>
        <taxon>Hexapoda</taxon>
        <taxon>Insecta</taxon>
        <taxon>Pterygota</taxon>
        <taxon>Neoptera</taxon>
        <taxon>Endopterygota</taxon>
        <taxon>Coleoptera</taxon>
        <taxon>Polyphaga</taxon>
        <taxon>Elateriformia</taxon>
        <taxon>Elateroidea</taxon>
        <taxon>Lampyridae</taxon>
        <taxon>Lampyrinae</taxon>
        <taxon>Photinus</taxon>
    </lineage>
</organism>
<keyword evidence="3 6" id="KW-0812">Transmembrane</keyword>
<protein>
    <recommendedName>
        <fullName evidence="6">Tetraspanin</fullName>
    </recommendedName>
</protein>
<dbReference type="InterPro" id="IPR000301">
    <property type="entry name" value="Tetraspanin_animals"/>
</dbReference>
<feature type="transmembrane region" description="Helical" evidence="6">
    <location>
        <begin position="98"/>
        <end position="120"/>
    </location>
</feature>
<evidence type="ECO:0000313" key="8">
    <source>
        <dbReference type="EMBL" id="KAB0802125.1"/>
    </source>
</evidence>
<dbReference type="OrthoDB" id="6134317at2759"/>
<dbReference type="AlphaFoldDB" id="A0A1Y1L5M1"/>
<dbReference type="PANTHER" id="PTHR19282:SF552">
    <property type="entry name" value="TETRASPANIN"/>
    <property type="match status" value="1"/>
</dbReference>
<dbReference type="EMBL" id="GEZM01064003">
    <property type="protein sequence ID" value="JAV68874.1"/>
    <property type="molecule type" value="Transcribed_RNA"/>
</dbReference>
<feature type="transmembrane region" description="Helical" evidence="6">
    <location>
        <begin position="232"/>
        <end position="255"/>
    </location>
</feature>
<evidence type="ECO:0000256" key="4">
    <source>
        <dbReference type="ARBA" id="ARBA00022989"/>
    </source>
</evidence>
<accession>A0A1Y1L5M1</accession>
<proteinExistence type="inferred from homology"/>
<gene>
    <name evidence="8" type="ORF">PPYR_04311</name>
</gene>
<dbReference type="EMBL" id="VVIM01000002">
    <property type="protein sequence ID" value="KAB0802125.1"/>
    <property type="molecule type" value="Genomic_DNA"/>
</dbReference>
<evidence type="ECO:0000256" key="2">
    <source>
        <dbReference type="ARBA" id="ARBA00006840"/>
    </source>
</evidence>
<comment type="similarity">
    <text evidence="2 6">Belongs to the tetraspanin (TM4SF) family.</text>
</comment>
<dbReference type="GO" id="GO:0005886">
    <property type="term" value="C:plasma membrane"/>
    <property type="evidence" value="ECO:0007669"/>
    <property type="project" value="TreeGrafter"/>
</dbReference>
<dbReference type="Gene3D" id="1.10.1450.10">
    <property type="entry name" value="Tetraspanin"/>
    <property type="match status" value="1"/>
</dbReference>
<feature type="transmembrane region" description="Helical" evidence="6">
    <location>
        <begin position="66"/>
        <end position="86"/>
    </location>
</feature>
<dbReference type="Pfam" id="PF00335">
    <property type="entry name" value="Tetraspanin"/>
    <property type="match status" value="1"/>
</dbReference>
<keyword evidence="9" id="KW-1185">Reference proteome</keyword>
<evidence type="ECO:0000256" key="1">
    <source>
        <dbReference type="ARBA" id="ARBA00004141"/>
    </source>
</evidence>
<evidence type="ECO:0000313" key="9">
    <source>
        <dbReference type="Proteomes" id="UP000327044"/>
    </source>
</evidence>
<reference evidence="8 9" key="2">
    <citation type="journal article" date="2018" name="Elife">
        <title>Firefly genomes illuminate parallel origins of bioluminescence in beetles.</title>
        <authorList>
            <person name="Fallon T.R."/>
            <person name="Lower S.E."/>
            <person name="Chang C.H."/>
            <person name="Bessho-Uehara M."/>
            <person name="Martin G.J."/>
            <person name="Bewick A.J."/>
            <person name="Behringer M."/>
            <person name="Debat H.J."/>
            <person name="Wong I."/>
            <person name="Day J.C."/>
            <person name="Suvorov A."/>
            <person name="Silva C.J."/>
            <person name="Stanger-Hall K.F."/>
            <person name="Hall D.W."/>
            <person name="Schmitz R.J."/>
            <person name="Nelson D.R."/>
            <person name="Lewis S.M."/>
            <person name="Shigenobu S."/>
            <person name="Bybee S.M."/>
            <person name="Larracuente A.M."/>
            <person name="Oba Y."/>
            <person name="Weng J.K."/>
        </authorList>
    </citation>
    <scope>NUCLEOTIDE SEQUENCE [LARGE SCALE GENOMIC DNA]</scope>
    <source>
        <strain evidence="8">1611_PpyrPB1</strain>
        <tissue evidence="8">Whole body</tissue>
    </source>
</reference>
<name>A0A1Y1L5M1_PHOPY</name>
<keyword evidence="5 6" id="KW-0472">Membrane</keyword>
<reference evidence="7" key="1">
    <citation type="journal article" date="2016" name="Sci. Rep.">
        <title>Molecular characterization of firefly nuptial gifts: a multi-omics approach sheds light on postcopulatory sexual selection.</title>
        <authorList>
            <person name="Al-Wathiqui N."/>
            <person name="Fallon T.R."/>
            <person name="South A."/>
            <person name="Weng J.K."/>
            <person name="Lewis S.M."/>
        </authorList>
    </citation>
    <scope>NUCLEOTIDE SEQUENCE</scope>
</reference>
<comment type="subcellular location">
    <subcellularLocation>
        <location evidence="1 6">Membrane</location>
        <topology evidence="1 6">Multi-pass membrane protein</topology>
    </subcellularLocation>
</comment>
<dbReference type="SUPFAM" id="SSF48652">
    <property type="entry name" value="Tetraspanin"/>
    <property type="match status" value="1"/>
</dbReference>
<reference evidence="8" key="3">
    <citation type="submission" date="2019-08" db="EMBL/GenBank/DDBJ databases">
        <authorList>
            <consortium name="Photinus pyralis genome working group"/>
            <person name="Fallon T.R."/>
            <person name="Sander Lower S.E."/>
            <person name="Weng J.-K."/>
        </authorList>
    </citation>
    <scope>NUCLEOTIDE SEQUENCE</scope>
    <source>
        <strain evidence="8">1611_PpyrPB1</strain>
        <tissue evidence="8">Whole body</tissue>
    </source>
</reference>
<evidence type="ECO:0000313" key="7">
    <source>
        <dbReference type="EMBL" id="JAV68874.1"/>
    </source>
</evidence>
<evidence type="ECO:0000256" key="3">
    <source>
        <dbReference type="ARBA" id="ARBA00022692"/>
    </source>
</evidence>
<dbReference type="Proteomes" id="UP000327044">
    <property type="component" value="Unassembled WGS sequence"/>
</dbReference>
<sequence length="263" mass="28979">MVFDCGACIAKYLLCCFNFIIFVAGSVILGVGIWLAVDKSSFIALTKVVPSEHLEQFTQPKVIDQASYILIVAGAFMFIVSFLGYCGAIRESQHLLTAYGVCLILILILEITAGGLAAAYKGTAEEETRTFLKSTIKKYYTSGNQTDAFSLLWNHIQAQLSCCGVDNYKDFEDAIHWDKNKVIPESCCVLAEPSTFKPKFPICTTRPDELNSYRFKGCLKAALEWIMSHMNIVIGVGIGLGVVQLLGIFLAFCLCKSIDGYIK</sequence>
<evidence type="ECO:0000256" key="5">
    <source>
        <dbReference type="ARBA" id="ARBA00023136"/>
    </source>
</evidence>
<dbReference type="PRINTS" id="PR00259">
    <property type="entry name" value="TMFOUR"/>
</dbReference>
<dbReference type="InterPro" id="IPR018499">
    <property type="entry name" value="Tetraspanin/Peripherin"/>
</dbReference>
<dbReference type="InParanoid" id="A0A1Y1L5M1"/>
<dbReference type="PANTHER" id="PTHR19282">
    <property type="entry name" value="TETRASPANIN"/>
    <property type="match status" value="1"/>
</dbReference>
<keyword evidence="4 6" id="KW-1133">Transmembrane helix</keyword>
<dbReference type="PIRSF" id="PIRSF002419">
    <property type="entry name" value="Tetraspanin"/>
    <property type="match status" value="1"/>
</dbReference>